<dbReference type="Proteomes" id="UP000295536">
    <property type="component" value="Unassembled WGS sequence"/>
</dbReference>
<dbReference type="OrthoDB" id="7849608at2"/>
<sequence>MVNRAPHVAVVGGGWAGLAAAVAACQRGWRVTLLEASPHWGGRARRVASRIGPLDNGQHILIGAYHATLGLLTTLGVPLDQALQRVPMALAYPDGGGMRVPRWTRTLPRPAHAVGLAAGLLGAQGWTWRERGAALARLVRWQLAGWRCAPLATVAELCVGLPPRVVADWVEPLAVAALNTPIQQASGAVWLRVLHDALHGPAPAPYAPSDLLLPRADLGTLLPDAATRWLAERGATLRRRARVTRLQAIAAAVSASDHGNADAPAWRLTVAQGDPVQADAVVLATPAWASARLLQALAADPGCPPGWEARWTTWVSRALALQHAPIATVWLAPPPGWTWRWPTPMLALRHHPERAPAQFVFARAGATPGADWRLACVVSAPDPAWHGRAADLAAAVQRQVRQALALPDAQVLATVVEQRATFACTPGLARPWTVLGPTLVAAGDHVEGPYPATLEGAVRSGLHAVEALDAALTPGFWPRL</sequence>
<dbReference type="RefSeq" id="WP_132961818.1">
    <property type="nucleotide sequence ID" value="NZ_SMAH01000003.1"/>
</dbReference>
<accession>A0A4R3LHS3</accession>
<name>A0A4R3LHS3_9BURK</name>
<dbReference type="EC" id="1.5.-.-" evidence="3"/>
<keyword evidence="5" id="KW-1185">Reference proteome</keyword>
<evidence type="ECO:0000313" key="3">
    <source>
        <dbReference type="EMBL" id="TSE22852.1"/>
    </source>
</evidence>
<dbReference type="GO" id="GO:0016491">
    <property type="term" value="F:oxidoreductase activity"/>
    <property type="evidence" value="ECO:0007669"/>
    <property type="project" value="UniProtKB-KW"/>
</dbReference>
<organism evidence="2 4">
    <name type="scientific">Tepidimonas ignava</name>
    <dbReference type="NCBI Taxonomy" id="114249"/>
    <lineage>
        <taxon>Bacteria</taxon>
        <taxon>Pseudomonadati</taxon>
        <taxon>Pseudomonadota</taxon>
        <taxon>Betaproteobacteria</taxon>
        <taxon>Burkholderiales</taxon>
        <taxon>Tepidimonas</taxon>
    </lineage>
</organism>
<reference evidence="2 4" key="1">
    <citation type="submission" date="2019-03" db="EMBL/GenBank/DDBJ databases">
        <title>Genomic Encyclopedia of Type Strains, Phase IV (KMG-IV): sequencing the most valuable type-strain genomes for metagenomic binning, comparative biology and taxonomic classification.</title>
        <authorList>
            <person name="Goeker M."/>
        </authorList>
    </citation>
    <scope>NUCLEOTIDE SEQUENCE [LARGE SCALE GENOMIC DNA]</scope>
    <source>
        <strain evidence="2 4">DSM 12034</strain>
    </source>
</reference>
<dbReference type="PANTHER" id="PTHR42923">
    <property type="entry name" value="PROTOPORPHYRINOGEN OXIDASE"/>
    <property type="match status" value="1"/>
</dbReference>
<dbReference type="Pfam" id="PF13450">
    <property type="entry name" value="NAD_binding_8"/>
    <property type="match status" value="1"/>
</dbReference>
<protein>
    <submittedName>
        <fullName evidence="2">Squalene-associated FAD-dependent desaturase</fullName>
    </submittedName>
    <submittedName>
        <fullName evidence="3">tRNA 5-methylaminomethyl-2-thiouridine biosynthesis bifunctional protein MnmC</fullName>
        <ecNumber evidence="3">1.5.-.-</ecNumber>
    </submittedName>
</protein>
<dbReference type="Pfam" id="PF01593">
    <property type="entry name" value="Amino_oxidase"/>
    <property type="match status" value="1"/>
</dbReference>
<dbReference type="InterPro" id="IPR050464">
    <property type="entry name" value="Zeta_carotene_desat/Oxidored"/>
</dbReference>
<feature type="domain" description="Amine oxidase" evidence="1">
    <location>
        <begin position="223"/>
        <end position="467"/>
    </location>
</feature>
<dbReference type="InterPro" id="IPR036188">
    <property type="entry name" value="FAD/NAD-bd_sf"/>
</dbReference>
<dbReference type="SUPFAM" id="SSF51905">
    <property type="entry name" value="FAD/NAD(P)-binding domain"/>
    <property type="match status" value="1"/>
</dbReference>
<dbReference type="PANTHER" id="PTHR42923:SF47">
    <property type="entry name" value="BLR3003 PROTEIN"/>
    <property type="match status" value="1"/>
</dbReference>
<dbReference type="PROSITE" id="PS51257">
    <property type="entry name" value="PROKAR_LIPOPROTEIN"/>
    <property type="match status" value="1"/>
</dbReference>
<reference evidence="3 5" key="2">
    <citation type="submission" date="2019-07" db="EMBL/GenBank/DDBJ databases">
        <title>Tepidimonas ignava SPS-1037 draft genome.</title>
        <authorList>
            <person name="Da Costa M.S."/>
            <person name="Froufe H.J.C."/>
            <person name="Egas C."/>
            <person name="Albuquerque L."/>
        </authorList>
    </citation>
    <scope>NUCLEOTIDE SEQUENCE [LARGE SCALE GENOMIC DNA]</scope>
    <source>
        <strain evidence="3 5">SPS-1037</strain>
    </source>
</reference>
<proteinExistence type="predicted"/>
<evidence type="ECO:0000313" key="5">
    <source>
        <dbReference type="Proteomes" id="UP000315577"/>
    </source>
</evidence>
<comment type="caution">
    <text evidence="2">The sequence shown here is derived from an EMBL/GenBank/DDBJ whole genome shotgun (WGS) entry which is preliminary data.</text>
</comment>
<gene>
    <name evidence="3" type="primary">mnmC_3</name>
    <name evidence="2" type="ORF">EDC36_103127</name>
    <name evidence="3" type="ORF">Tigna_00828</name>
</gene>
<dbReference type="Proteomes" id="UP000315577">
    <property type="component" value="Unassembled WGS sequence"/>
</dbReference>
<dbReference type="Gene3D" id="3.50.50.60">
    <property type="entry name" value="FAD/NAD(P)-binding domain"/>
    <property type="match status" value="2"/>
</dbReference>
<evidence type="ECO:0000313" key="4">
    <source>
        <dbReference type="Proteomes" id="UP000295536"/>
    </source>
</evidence>
<dbReference type="EMBL" id="VJNC01000004">
    <property type="protein sequence ID" value="TSE22852.1"/>
    <property type="molecule type" value="Genomic_DNA"/>
</dbReference>
<keyword evidence="3" id="KW-0560">Oxidoreductase</keyword>
<dbReference type="InterPro" id="IPR002937">
    <property type="entry name" value="Amino_oxidase"/>
</dbReference>
<evidence type="ECO:0000313" key="2">
    <source>
        <dbReference type="EMBL" id="TCS99065.1"/>
    </source>
</evidence>
<dbReference type="EMBL" id="SMAH01000003">
    <property type="protein sequence ID" value="TCS99065.1"/>
    <property type="molecule type" value="Genomic_DNA"/>
</dbReference>
<dbReference type="AlphaFoldDB" id="A0A4R3LHS3"/>
<evidence type="ECO:0000259" key="1">
    <source>
        <dbReference type="Pfam" id="PF01593"/>
    </source>
</evidence>
<dbReference type="Gene3D" id="3.90.660.10">
    <property type="match status" value="1"/>
</dbReference>